<feature type="domain" description="BioF2-like acetyltransferase" evidence="7">
    <location>
        <begin position="156"/>
        <end position="289"/>
    </location>
</feature>
<dbReference type="InterPro" id="IPR038740">
    <property type="entry name" value="BioF2-like_GNAT_dom"/>
</dbReference>
<keyword evidence="2" id="KW-0808">Transferase</keyword>
<keyword evidence="9" id="KW-1185">Reference proteome</keyword>
<evidence type="ECO:0000256" key="4">
    <source>
        <dbReference type="ARBA" id="ARBA00022984"/>
    </source>
</evidence>
<evidence type="ECO:0000313" key="9">
    <source>
        <dbReference type="Proteomes" id="UP000321058"/>
    </source>
</evidence>
<dbReference type="InterPro" id="IPR017469">
    <property type="entry name" value="PEP-CTERM_FemAB-rel"/>
</dbReference>
<dbReference type="InterPro" id="IPR016181">
    <property type="entry name" value="Acyl_CoA_acyltransferase"/>
</dbReference>
<dbReference type="GO" id="GO:0016755">
    <property type="term" value="F:aminoacyltransferase activity"/>
    <property type="evidence" value="ECO:0007669"/>
    <property type="project" value="InterPro"/>
</dbReference>
<dbReference type="GO" id="GO:0009252">
    <property type="term" value="P:peptidoglycan biosynthetic process"/>
    <property type="evidence" value="ECO:0007669"/>
    <property type="project" value="UniProtKB-KW"/>
</dbReference>
<evidence type="ECO:0000256" key="1">
    <source>
        <dbReference type="ARBA" id="ARBA00009943"/>
    </source>
</evidence>
<evidence type="ECO:0000256" key="2">
    <source>
        <dbReference type="ARBA" id="ARBA00022679"/>
    </source>
</evidence>
<dbReference type="NCBIfam" id="TIGR03019">
    <property type="entry name" value="pepcterm_femAB"/>
    <property type="match status" value="1"/>
</dbReference>
<keyword evidence="6" id="KW-0961">Cell wall biogenesis/degradation</keyword>
<dbReference type="GO" id="GO:0071555">
    <property type="term" value="P:cell wall organization"/>
    <property type="evidence" value="ECO:0007669"/>
    <property type="project" value="UniProtKB-KW"/>
</dbReference>
<comment type="similarity">
    <text evidence="1">Belongs to the FemABX family.</text>
</comment>
<evidence type="ECO:0000259" key="7">
    <source>
        <dbReference type="Pfam" id="PF13480"/>
    </source>
</evidence>
<keyword evidence="4" id="KW-0573">Peptidoglycan synthesis</keyword>
<dbReference type="EMBL" id="BKAJ01000113">
    <property type="protein sequence ID" value="GEP58894.1"/>
    <property type="molecule type" value="Genomic_DNA"/>
</dbReference>
<dbReference type="OrthoDB" id="9773932at2"/>
<dbReference type="PROSITE" id="PS51191">
    <property type="entry name" value="FEMABX"/>
    <property type="match status" value="1"/>
</dbReference>
<keyword evidence="5" id="KW-0012">Acyltransferase</keyword>
<dbReference type="Pfam" id="PF13480">
    <property type="entry name" value="Acetyltransf_6"/>
    <property type="match status" value="1"/>
</dbReference>
<evidence type="ECO:0000313" key="8">
    <source>
        <dbReference type="EMBL" id="GEP58894.1"/>
    </source>
</evidence>
<gene>
    <name evidence="8" type="ORF">RSO01_60600</name>
</gene>
<dbReference type="InterPro" id="IPR003447">
    <property type="entry name" value="FEMABX"/>
</dbReference>
<dbReference type="PANTHER" id="PTHR36174:SF1">
    <property type="entry name" value="LIPID II:GLYCINE GLYCYLTRANSFERASE"/>
    <property type="match status" value="1"/>
</dbReference>
<evidence type="ECO:0000256" key="5">
    <source>
        <dbReference type="ARBA" id="ARBA00023315"/>
    </source>
</evidence>
<name>A0A512NIW2_9HYPH</name>
<protein>
    <submittedName>
        <fullName evidence="8">Peptidoglycan bridge formation protein FemAB</fullName>
    </submittedName>
</protein>
<proteinExistence type="inferred from homology"/>
<dbReference type="AlphaFoldDB" id="A0A512NIW2"/>
<dbReference type="GO" id="GO:0008360">
    <property type="term" value="P:regulation of cell shape"/>
    <property type="evidence" value="ECO:0007669"/>
    <property type="project" value="UniProtKB-KW"/>
</dbReference>
<keyword evidence="3" id="KW-0133">Cell shape</keyword>
<reference evidence="8 9" key="1">
    <citation type="submission" date="2019-07" db="EMBL/GenBank/DDBJ databases">
        <title>Whole genome shotgun sequence of Reyranella soli NBRC 108950.</title>
        <authorList>
            <person name="Hosoyama A."/>
            <person name="Uohara A."/>
            <person name="Ohji S."/>
            <person name="Ichikawa N."/>
        </authorList>
    </citation>
    <scope>NUCLEOTIDE SEQUENCE [LARGE SCALE GENOMIC DNA]</scope>
    <source>
        <strain evidence="8 9">NBRC 108950</strain>
    </source>
</reference>
<accession>A0A512NIW2</accession>
<dbReference type="PANTHER" id="PTHR36174">
    <property type="entry name" value="LIPID II:GLYCINE GLYCYLTRANSFERASE"/>
    <property type="match status" value="1"/>
</dbReference>
<dbReference type="Proteomes" id="UP000321058">
    <property type="component" value="Unassembled WGS sequence"/>
</dbReference>
<evidence type="ECO:0000256" key="6">
    <source>
        <dbReference type="ARBA" id="ARBA00023316"/>
    </source>
</evidence>
<dbReference type="Gene3D" id="3.40.630.30">
    <property type="match status" value="2"/>
</dbReference>
<comment type="caution">
    <text evidence="8">The sequence shown here is derived from an EMBL/GenBank/DDBJ whole genome shotgun (WGS) entry which is preliminary data.</text>
</comment>
<dbReference type="RefSeq" id="WP_147154280.1">
    <property type="nucleotide sequence ID" value="NZ_BKAJ01000113.1"/>
</dbReference>
<dbReference type="InterPro" id="IPR050644">
    <property type="entry name" value="PG_Glycine_Bridge_Synth"/>
</dbReference>
<sequence>MSVRIRPLDETNAIAWDAFVRALPEGSFFHLSAWAKVIAQSFGHATHYALAEQDGAVVGVLPLVRMKTLLFGDLLASTPYCVYGGGLAATSEGADALNEYAFELQAKLRTPCLEYRRFGAADPGWVERPALYYTFRKPIAALTGDDAKDMAANIPRKQRAEVRKASKRGLEIHTNRDVDALFRVYAESVRNLGSPVFPKRYFRALLEAFPEESDVTTVLHNGQAVASVLSFHYKQEVLPYYGGGTREARGLAAADVMYWEVMRRAARDRGATMFDFGRSKADTGAFAFKKNWGFEPEQLHYCYRLAPGAKVPDNNPNNPKFRYFISAWKRLPLPVANAIGPHLVRGLG</sequence>
<evidence type="ECO:0000256" key="3">
    <source>
        <dbReference type="ARBA" id="ARBA00022960"/>
    </source>
</evidence>
<dbReference type="SUPFAM" id="SSF55729">
    <property type="entry name" value="Acyl-CoA N-acyltransferases (Nat)"/>
    <property type="match status" value="2"/>
</dbReference>
<organism evidence="8 9">
    <name type="scientific">Reyranella soli</name>
    <dbReference type="NCBI Taxonomy" id="1230389"/>
    <lineage>
        <taxon>Bacteria</taxon>
        <taxon>Pseudomonadati</taxon>
        <taxon>Pseudomonadota</taxon>
        <taxon>Alphaproteobacteria</taxon>
        <taxon>Hyphomicrobiales</taxon>
        <taxon>Reyranellaceae</taxon>
        <taxon>Reyranella</taxon>
    </lineage>
</organism>